<reference evidence="1 2" key="1">
    <citation type="submission" date="2015-04" db="EMBL/GenBank/DDBJ databases">
        <authorList>
            <person name="Syromyatnikov M.Y."/>
            <person name="Popov V.N."/>
        </authorList>
    </citation>
    <scope>NUCLEOTIDE SEQUENCE [LARGE SCALE GENOMIC DNA]</scope>
</reference>
<dbReference type="AlphaFoldDB" id="A0A1J1IUK3"/>
<accession>A0A1J1IUK3</accession>
<keyword evidence="2" id="KW-1185">Reference proteome</keyword>
<evidence type="ECO:0000313" key="1">
    <source>
        <dbReference type="EMBL" id="CRL03252.1"/>
    </source>
</evidence>
<dbReference type="EMBL" id="CVRI01000059">
    <property type="protein sequence ID" value="CRL03252.1"/>
    <property type="molecule type" value="Genomic_DNA"/>
</dbReference>
<proteinExistence type="predicted"/>
<organism evidence="1 2">
    <name type="scientific">Clunio marinus</name>
    <dbReference type="NCBI Taxonomy" id="568069"/>
    <lineage>
        <taxon>Eukaryota</taxon>
        <taxon>Metazoa</taxon>
        <taxon>Ecdysozoa</taxon>
        <taxon>Arthropoda</taxon>
        <taxon>Hexapoda</taxon>
        <taxon>Insecta</taxon>
        <taxon>Pterygota</taxon>
        <taxon>Neoptera</taxon>
        <taxon>Endopterygota</taxon>
        <taxon>Diptera</taxon>
        <taxon>Nematocera</taxon>
        <taxon>Chironomoidea</taxon>
        <taxon>Chironomidae</taxon>
        <taxon>Clunio</taxon>
    </lineage>
</organism>
<name>A0A1J1IUK3_9DIPT</name>
<protein>
    <submittedName>
        <fullName evidence="1">CLUMA_CG016975, isoform A</fullName>
    </submittedName>
</protein>
<evidence type="ECO:0000313" key="2">
    <source>
        <dbReference type="Proteomes" id="UP000183832"/>
    </source>
</evidence>
<gene>
    <name evidence="1" type="ORF">CLUMA_CG016975</name>
</gene>
<dbReference type="Proteomes" id="UP000183832">
    <property type="component" value="Unassembled WGS sequence"/>
</dbReference>
<sequence length="85" mass="9696">MTSLANNLWTLGNHQTCNVTNIDHYIHNGDTKCSTDLMVETSTTKLSGYVESFLPRRLTILQHIHKALRLNVMFSKDKINKPILV</sequence>